<gene>
    <name evidence="12" type="ORF">NON19_30815</name>
</gene>
<evidence type="ECO:0000256" key="3">
    <source>
        <dbReference type="ARBA" id="ARBA00022714"/>
    </source>
</evidence>
<dbReference type="PROSITE" id="PS51318">
    <property type="entry name" value="TAT"/>
    <property type="match status" value="1"/>
</dbReference>
<dbReference type="InterPro" id="IPR036922">
    <property type="entry name" value="Rieske_2Fe-2S_sf"/>
</dbReference>
<dbReference type="EMBL" id="JANFNH010000062">
    <property type="protein sequence ID" value="MCQ4046323.1"/>
    <property type="molecule type" value="Genomic_DNA"/>
</dbReference>
<dbReference type="Pfam" id="PF00355">
    <property type="entry name" value="Rieske"/>
    <property type="match status" value="1"/>
</dbReference>
<dbReference type="PRINTS" id="PR00162">
    <property type="entry name" value="RIESKE"/>
</dbReference>
<evidence type="ECO:0000259" key="11">
    <source>
        <dbReference type="PROSITE" id="PS51296"/>
    </source>
</evidence>
<dbReference type="CDD" id="cd03467">
    <property type="entry name" value="Rieske"/>
    <property type="match status" value="1"/>
</dbReference>
<feature type="region of interest" description="Disordered" evidence="10">
    <location>
        <begin position="35"/>
        <end position="88"/>
    </location>
</feature>
<comment type="cofactor">
    <cofactor evidence="9">
        <name>[2Fe-2S] cluster</name>
        <dbReference type="ChEBI" id="CHEBI:190135"/>
    </cofactor>
</comment>
<dbReference type="Gene3D" id="2.102.10.10">
    <property type="entry name" value="Rieske [2Fe-2S] iron-sulphur domain"/>
    <property type="match status" value="1"/>
</dbReference>
<keyword evidence="6" id="KW-0411">Iron-sulfur</keyword>
<keyword evidence="4" id="KW-0479">Metal-binding</keyword>
<dbReference type="Proteomes" id="UP001206206">
    <property type="component" value="Unassembled WGS sequence"/>
</dbReference>
<comment type="caution">
    <text evidence="12">The sequence shown here is derived from an EMBL/GenBank/DDBJ whole genome shotgun (WGS) entry which is preliminary data.</text>
</comment>
<comment type="function">
    <text evidence="1">Iron-sulfur subunit of the cytochrome bc1 complex, an essential component of the respiratory electron transport chain required for ATP synthesis. The bc1 complex catalyzes the oxidation of menaquinol and the reduction of cytochrome c in the respiratory chain. The bc1 complex operates through a Q-cycle mechanism that couples electron transfer to generation of the proton gradient that drives ATP synthesis.</text>
</comment>
<evidence type="ECO:0000256" key="1">
    <source>
        <dbReference type="ARBA" id="ARBA00002494"/>
    </source>
</evidence>
<evidence type="ECO:0000256" key="5">
    <source>
        <dbReference type="ARBA" id="ARBA00023004"/>
    </source>
</evidence>
<dbReference type="PROSITE" id="PS51296">
    <property type="entry name" value="RIESKE"/>
    <property type="match status" value="1"/>
</dbReference>
<dbReference type="PANTHER" id="PTHR10134">
    <property type="entry name" value="CYTOCHROME B-C1 COMPLEX SUBUNIT RIESKE, MITOCHONDRIAL"/>
    <property type="match status" value="1"/>
</dbReference>
<feature type="domain" description="Rieske" evidence="11">
    <location>
        <begin position="72"/>
        <end position="164"/>
    </location>
</feature>
<keyword evidence="3" id="KW-0001">2Fe-2S</keyword>
<evidence type="ECO:0000313" key="13">
    <source>
        <dbReference type="Proteomes" id="UP001206206"/>
    </source>
</evidence>
<sequence length="165" mass="15639">MDDLTSGSPVSTSRRTVVAAAGAVGLGAALAACGGSNNSASSAPSQDSSTPASGSSSAAGSSAPAGGSGGGTVLAKTSEIPPGGGKVFPDKQVVVTQPTAGTFKAFTAVCTHQGCTVNQVKNGTIDCPCHGSQFHIADGSVASGPATQPLAPAKINVEGGSVKLA</sequence>
<accession>A0ABT1PP07</accession>
<dbReference type="InterPro" id="IPR017941">
    <property type="entry name" value="Rieske_2Fe-2S"/>
</dbReference>
<evidence type="ECO:0000256" key="2">
    <source>
        <dbReference type="ARBA" id="ARBA00015816"/>
    </source>
</evidence>
<proteinExistence type="predicted"/>
<dbReference type="SUPFAM" id="SSF50022">
    <property type="entry name" value="ISP domain"/>
    <property type="match status" value="1"/>
</dbReference>
<dbReference type="RefSeq" id="WP_255932496.1">
    <property type="nucleotide sequence ID" value="NZ_JANFNH010000062.1"/>
</dbReference>
<name>A0ABT1PP07_9ACTN</name>
<protein>
    <recommendedName>
        <fullName evidence="2">Cytochrome bc1 complex Rieske iron-sulfur subunit</fullName>
    </recommendedName>
    <alternativeName>
        <fullName evidence="8">Cytochrome bc1 reductase complex subunit QcrA</fullName>
    </alternativeName>
</protein>
<dbReference type="InterPro" id="IPR006311">
    <property type="entry name" value="TAT_signal"/>
</dbReference>
<evidence type="ECO:0000256" key="9">
    <source>
        <dbReference type="ARBA" id="ARBA00034078"/>
    </source>
</evidence>
<evidence type="ECO:0000256" key="8">
    <source>
        <dbReference type="ARBA" id="ARBA00029586"/>
    </source>
</evidence>
<evidence type="ECO:0000313" key="12">
    <source>
        <dbReference type="EMBL" id="MCQ4046323.1"/>
    </source>
</evidence>
<keyword evidence="5" id="KW-0408">Iron</keyword>
<dbReference type="InterPro" id="IPR005805">
    <property type="entry name" value="Rieske_Fe-S_prot_C"/>
</dbReference>
<keyword evidence="7" id="KW-1015">Disulfide bond</keyword>
<dbReference type="InterPro" id="IPR014349">
    <property type="entry name" value="Rieske_Fe-S_prot"/>
</dbReference>
<feature type="compositionally biased region" description="Low complexity" evidence="10">
    <location>
        <begin position="35"/>
        <end position="65"/>
    </location>
</feature>
<evidence type="ECO:0000256" key="4">
    <source>
        <dbReference type="ARBA" id="ARBA00022723"/>
    </source>
</evidence>
<evidence type="ECO:0000256" key="10">
    <source>
        <dbReference type="SAM" id="MobiDB-lite"/>
    </source>
</evidence>
<evidence type="ECO:0000256" key="7">
    <source>
        <dbReference type="ARBA" id="ARBA00023157"/>
    </source>
</evidence>
<organism evidence="12 13">
    <name type="scientific">Streptantibioticus rubrisoli</name>
    <dbReference type="NCBI Taxonomy" id="1387313"/>
    <lineage>
        <taxon>Bacteria</taxon>
        <taxon>Bacillati</taxon>
        <taxon>Actinomycetota</taxon>
        <taxon>Actinomycetes</taxon>
        <taxon>Kitasatosporales</taxon>
        <taxon>Streptomycetaceae</taxon>
        <taxon>Streptantibioticus</taxon>
    </lineage>
</organism>
<keyword evidence="13" id="KW-1185">Reference proteome</keyword>
<reference evidence="12 13" key="1">
    <citation type="submission" date="2022-06" db="EMBL/GenBank/DDBJ databases">
        <title>Draft genome sequence of type strain Streptomyces rubrisoli DSM 42083.</title>
        <authorList>
            <person name="Duangmal K."/>
            <person name="Klaysubun C."/>
        </authorList>
    </citation>
    <scope>NUCLEOTIDE SEQUENCE [LARGE SCALE GENOMIC DNA]</scope>
    <source>
        <strain evidence="12 13">DSM 42083</strain>
    </source>
</reference>
<evidence type="ECO:0000256" key="6">
    <source>
        <dbReference type="ARBA" id="ARBA00023014"/>
    </source>
</evidence>